<comment type="caution">
    <text evidence="2">The sequence shown here is derived from an EMBL/GenBank/DDBJ whole genome shotgun (WGS) entry which is preliminary data.</text>
</comment>
<organism evidence="2 3">
    <name type="scientific">Microctonus hyperodae</name>
    <name type="common">Parasitoid wasp</name>
    <dbReference type="NCBI Taxonomy" id="165561"/>
    <lineage>
        <taxon>Eukaryota</taxon>
        <taxon>Metazoa</taxon>
        <taxon>Ecdysozoa</taxon>
        <taxon>Arthropoda</taxon>
        <taxon>Hexapoda</taxon>
        <taxon>Insecta</taxon>
        <taxon>Pterygota</taxon>
        <taxon>Neoptera</taxon>
        <taxon>Endopterygota</taxon>
        <taxon>Hymenoptera</taxon>
        <taxon>Apocrita</taxon>
        <taxon>Ichneumonoidea</taxon>
        <taxon>Braconidae</taxon>
        <taxon>Euphorinae</taxon>
        <taxon>Microctonus</taxon>
    </lineage>
</organism>
<dbReference type="EMBL" id="JAQQBR010000003">
    <property type="protein sequence ID" value="KAK0180466.1"/>
    <property type="molecule type" value="Genomic_DNA"/>
</dbReference>
<reference evidence="2" key="1">
    <citation type="journal article" date="2023" name="bioRxiv">
        <title>Scaffold-level genome assemblies of two parasitoid biocontrol wasps reveal the parthenogenesis mechanism and an associated novel virus.</title>
        <authorList>
            <person name="Inwood S."/>
            <person name="Skelly J."/>
            <person name="Guhlin J."/>
            <person name="Harrop T."/>
            <person name="Goldson S."/>
            <person name="Dearden P."/>
        </authorList>
    </citation>
    <scope>NUCLEOTIDE SEQUENCE</scope>
    <source>
        <strain evidence="2">Lincoln</strain>
        <tissue evidence="2">Whole body</tissue>
    </source>
</reference>
<name>A0AA39G3K5_MICHY</name>
<keyword evidence="3" id="KW-1185">Reference proteome</keyword>
<evidence type="ECO:0000256" key="1">
    <source>
        <dbReference type="SAM" id="MobiDB-lite"/>
    </source>
</evidence>
<protein>
    <submittedName>
        <fullName evidence="2">Uncharacterized protein</fullName>
    </submittedName>
</protein>
<dbReference type="AlphaFoldDB" id="A0AA39G3K5"/>
<sequence length="71" mass="7144">MPPLILSESAAMPAIPSPGSRSCRREALGGAPECRGQQHPAQQQADASGCELCRIIRALGDVVTSTGGGGA</sequence>
<proteinExistence type="predicted"/>
<gene>
    <name evidence="2" type="ORF">PV327_006105</name>
</gene>
<dbReference type="Proteomes" id="UP001168972">
    <property type="component" value="Unassembled WGS sequence"/>
</dbReference>
<evidence type="ECO:0000313" key="2">
    <source>
        <dbReference type="EMBL" id="KAK0180466.1"/>
    </source>
</evidence>
<reference evidence="2" key="2">
    <citation type="submission" date="2023-03" db="EMBL/GenBank/DDBJ databases">
        <authorList>
            <person name="Inwood S.N."/>
            <person name="Skelly J.G."/>
            <person name="Guhlin J."/>
            <person name="Harrop T.W.R."/>
            <person name="Goldson S.G."/>
            <person name="Dearden P.K."/>
        </authorList>
    </citation>
    <scope>NUCLEOTIDE SEQUENCE</scope>
    <source>
        <strain evidence="2">Lincoln</strain>
        <tissue evidence="2">Whole body</tissue>
    </source>
</reference>
<feature type="region of interest" description="Disordered" evidence="1">
    <location>
        <begin position="1"/>
        <end position="42"/>
    </location>
</feature>
<evidence type="ECO:0000313" key="3">
    <source>
        <dbReference type="Proteomes" id="UP001168972"/>
    </source>
</evidence>
<accession>A0AA39G3K5</accession>